<evidence type="ECO:0000313" key="2">
    <source>
        <dbReference type="EMBL" id="PRQ24060.1"/>
    </source>
</evidence>
<sequence length="176" mass="18963">MVRLSLVLISTSSFLNASMVARTSSAILSTVTWSVSRASLISPICSFGTGVSSSFLSLPLPRALHFSRATTRSFRLFTSIIRAANSSRSTRSNTLVISINLSGTPASSPSCWSYQSNLCWFVILPVIVVSFLSRVGSDTNCHGPNFAMRKADRVALASKQVSQVSTLQGTMKATRY</sequence>
<reference evidence="2 3" key="1">
    <citation type="journal article" date="2018" name="Nat. Genet.">
        <title>The Rosa genome provides new insights in the design of modern roses.</title>
        <authorList>
            <person name="Bendahmane M."/>
        </authorList>
    </citation>
    <scope>NUCLEOTIDE SEQUENCE [LARGE SCALE GENOMIC DNA]</scope>
    <source>
        <strain evidence="3">cv. Old Blush</strain>
    </source>
</reference>
<protein>
    <recommendedName>
        <fullName evidence="4">Secreted protein</fullName>
    </recommendedName>
</protein>
<evidence type="ECO:0000256" key="1">
    <source>
        <dbReference type="SAM" id="SignalP"/>
    </source>
</evidence>
<dbReference type="AlphaFoldDB" id="A0A2P6PQ59"/>
<proteinExistence type="predicted"/>
<dbReference type="Gramene" id="PRQ24060">
    <property type="protein sequence ID" value="PRQ24060"/>
    <property type="gene ID" value="RchiOBHm_Chr6g0268241"/>
</dbReference>
<accession>A0A2P6PQ59</accession>
<name>A0A2P6PQ59_ROSCH</name>
<dbReference type="Proteomes" id="UP000238479">
    <property type="component" value="Chromosome 6"/>
</dbReference>
<gene>
    <name evidence="2" type="ORF">RchiOBHm_Chr6g0268241</name>
</gene>
<feature type="signal peptide" evidence="1">
    <location>
        <begin position="1"/>
        <end position="17"/>
    </location>
</feature>
<feature type="chain" id="PRO_5015183042" description="Secreted protein" evidence="1">
    <location>
        <begin position="18"/>
        <end position="176"/>
    </location>
</feature>
<comment type="caution">
    <text evidence="2">The sequence shown here is derived from an EMBL/GenBank/DDBJ whole genome shotgun (WGS) entry which is preliminary data.</text>
</comment>
<keyword evidence="1" id="KW-0732">Signal</keyword>
<evidence type="ECO:0008006" key="4">
    <source>
        <dbReference type="Google" id="ProtNLM"/>
    </source>
</evidence>
<keyword evidence="3" id="KW-1185">Reference proteome</keyword>
<organism evidence="2 3">
    <name type="scientific">Rosa chinensis</name>
    <name type="common">China rose</name>
    <dbReference type="NCBI Taxonomy" id="74649"/>
    <lineage>
        <taxon>Eukaryota</taxon>
        <taxon>Viridiplantae</taxon>
        <taxon>Streptophyta</taxon>
        <taxon>Embryophyta</taxon>
        <taxon>Tracheophyta</taxon>
        <taxon>Spermatophyta</taxon>
        <taxon>Magnoliopsida</taxon>
        <taxon>eudicotyledons</taxon>
        <taxon>Gunneridae</taxon>
        <taxon>Pentapetalae</taxon>
        <taxon>rosids</taxon>
        <taxon>fabids</taxon>
        <taxon>Rosales</taxon>
        <taxon>Rosaceae</taxon>
        <taxon>Rosoideae</taxon>
        <taxon>Rosoideae incertae sedis</taxon>
        <taxon>Rosa</taxon>
    </lineage>
</organism>
<dbReference type="EMBL" id="PDCK01000044">
    <property type="protein sequence ID" value="PRQ24060.1"/>
    <property type="molecule type" value="Genomic_DNA"/>
</dbReference>
<evidence type="ECO:0000313" key="3">
    <source>
        <dbReference type="Proteomes" id="UP000238479"/>
    </source>
</evidence>